<feature type="transmembrane region" description="Helical" evidence="1">
    <location>
        <begin position="76"/>
        <end position="93"/>
    </location>
</feature>
<feature type="transmembrane region" description="Helical" evidence="1">
    <location>
        <begin position="50"/>
        <end position="69"/>
    </location>
</feature>
<keyword evidence="1" id="KW-1133">Transmembrane helix</keyword>
<keyword evidence="1" id="KW-0472">Membrane</keyword>
<organism evidence="2 3">
    <name type="scientific">Rheinheimera muenzenbergensis</name>
    <dbReference type="NCBI Taxonomy" id="1193628"/>
    <lineage>
        <taxon>Bacteria</taxon>
        <taxon>Pseudomonadati</taxon>
        <taxon>Pseudomonadota</taxon>
        <taxon>Gammaproteobacteria</taxon>
        <taxon>Chromatiales</taxon>
        <taxon>Chromatiaceae</taxon>
        <taxon>Rheinheimera</taxon>
    </lineage>
</organism>
<protein>
    <submittedName>
        <fullName evidence="2">Uncharacterized protein</fullName>
    </submittedName>
</protein>
<reference evidence="2 3" key="1">
    <citation type="journal article" date="2023" name="Ecotoxicol. Environ. Saf.">
        <title>Mercury remediation potential of mercury-resistant strain Rheinheimera metallidurans sp. nov. isolated from a municipal waste dumping site.</title>
        <authorList>
            <person name="Yadav V."/>
            <person name="Manjhi A."/>
            <person name="Vadakedath N."/>
        </authorList>
    </citation>
    <scope>NUCLEOTIDE SEQUENCE [LARGE SCALE GENOMIC DNA]</scope>
    <source>
        <strain evidence="2 3">E-49</strain>
    </source>
</reference>
<sequence>MTGRLKAIQPDWLGKTLAGIVLGLAIAFVCVGFYAWYGPGSISSADKSQFNMWLLMPLWFGILSLVFLFRSARQAWLVLGVVTALLYCSFFLLRRVV</sequence>
<accession>A0ABU8C4E4</accession>
<dbReference type="Proteomes" id="UP001375382">
    <property type="component" value="Unassembled WGS sequence"/>
</dbReference>
<dbReference type="RefSeq" id="WP_335735188.1">
    <property type="nucleotide sequence ID" value="NZ_JALAAR010000004.1"/>
</dbReference>
<feature type="transmembrane region" description="Helical" evidence="1">
    <location>
        <begin position="12"/>
        <end position="38"/>
    </location>
</feature>
<gene>
    <name evidence="2" type="ORF">MN202_05985</name>
</gene>
<comment type="caution">
    <text evidence="2">The sequence shown here is derived from an EMBL/GenBank/DDBJ whole genome shotgun (WGS) entry which is preliminary data.</text>
</comment>
<proteinExistence type="predicted"/>
<evidence type="ECO:0000313" key="2">
    <source>
        <dbReference type="EMBL" id="MEH8016771.1"/>
    </source>
</evidence>
<keyword evidence="1" id="KW-0812">Transmembrane</keyword>
<dbReference type="EMBL" id="JALAAR010000004">
    <property type="protein sequence ID" value="MEH8016771.1"/>
    <property type="molecule type" value="Genomic_DNA"/>
</dbReference>
<name>A0ABU8C4E4_9GAMM</name>
<keyword evidence="3" id="KW-1185">Reference proteome</keyword>
<evidence type="ECO:0000313" key="3">
    <source>
        <dbReference type="Proteomes" id="UP001375382"/>
    </source>
</evidence>
<evidence type="ECO:0000256" key="1">
    <source>
        <dbReference type="SAM" id="Phobius"/>
    </source>
</evidence>